<feature type="compositionally biased region" description="Basic and acidic residues" evidence="1">
    <location>
        <begin position="109"/>
        <end position="118"/>
    </location>
</feature>
<keyword evidence="2" id="KW-0472">Membrane</keyword>
<dbReference type="EMBL" id="JACGXA010000001">
    <property type="protein sequence ID" value="MBA8803516.1"/>
    <property type="molecule type" value="Genomic_DNA"/>
</dbReference>
<sequence length="118" mass="12611">MARTHSHSRRAREAEPVRITTAATNRADDIAARQKRYLLSMGIRTVCFVGAVVAALAHLEWLWPILIAGALILPYVAVVMANNSGSGSDGFELLDADFGRAQLPPGTDSGRHSGDDGI</sequence>
<dbReference type="RefSeq" id="WP_182538537.1">
    <property type="nucleotide sequence ID" value="NZ_JACGXA010000001.1"/>
</dbReference>
<keyword evidence="2" id="KW-1133">Transmembrane helix</keyword>
<proteinExistence type="predicted"/>
<gene>
    <name evidence="3" type="ORF">FB382_001807</name>
</gene>
<dbReference type="Proteomes" id="UP000580910">
    <property type="component" value="Unassembled WGS sequence"/>
</dbReference>
<protein>
    <recommendedName>
        <fullName evidence="5">DUF3099 domain-containing protein</fullName>
    </recommendedName>
</protein>
<dbReference type="Pfam" id="PF11298">
    <property type="entry name" value="DUF3099"/>
    <property type="match status" value="1"/>
</dbReference>
<keyword evidence="4" id="KW-1185">Reference proteome</keyword>
<reference evidence="3 4" key="1">
    <citation type="submission" date="2020-07" db="EMBL/GenBank/DDBJ databases">
        <title>Sequencing the genomes of 1000 actinobacteria strains.</title>
        <authorList>
            <person name="Klenk H.-P."/>
        </authorList>
    </citation>
    <scope>NUCLEOTIDE SEQUENCE [LARGE SCALE GENOMIC DNA]</scope>
    <source>
        <strain evidence="3 4">DSM 21349</strain>
    </source>
</reference>
<accession>A0A7W3P9J0</accession>
<evidence type="ECO:0000313" key="4">
    <source>
        <dbReference type="Proteomes" id="UP000580910"/>
    </source>
</evidence>
<comment type="caution">
    <text evidence="3">The sequence shown here is derived from an EMBL/GenBank/DDBJ whole genome shotgun (WGS) entry which is preliminary data.</text>
</comment>
<evidence type="ECO:0008006" key="5">
    <source>
        <dbReference type="Google" id="ProtNLM"/>
    </source>
</evidence>
<evidence type="ECO:0000256" key="2">
    <source>
        <dbReference type="SAM" id="Phobius"/>
    </source>
</evidence>
<organism evidence="3 4">
    <name type="scientific">Nocardioides ginsengisegetis</name>
    <dbReference type="NCBI Taxonomy" id="661491"/>
    <lineage>
        <taxon>Bacteria</taxon>
        <taxon>Bacillati</taxon>
        <taxon>Actinomycetota</taxon>
        <taxon>Actinomycetes</taxon>
        <taxon>Propionibacteriales</taxon>
        <taxon>Nocardioidaceae</taxon>
        <taxon>Nocardioides</taxon>
    </lineage>
</organism>
<feature type="transmembrane region" description="Helical" evidence="2">
    <location>
        <begin position="61"/>
        <end position="81"/>
    </location>
</feature>
<feature type="transmembrane region" description="Helical" evidence="2">
    <location>
        <begin position="37"/>
        <end position="55"/>
    </location>
</feature>
<dbReference type="AlphaFoldDB" id="A0A7W3P9J0"/>
<name>A0A7W3P9J0_9ACTN</name>
<feature type="region of interest" description="Disordered" evidence="1">
    <location>
        <begin position="99"/>
        <end position="118"/>
    </location>
</feature>
<evidence type="ECO:0000313" key="3">
    <source>
        <dbReference type="EMBL" id="MBA8803516.1"/>
    </source>
</evidence>
<evidence type="ECO:0000256" key="1">
    <source>
        <dbReference type="SAM" id="MobiDB-lite"/>
    </source>
</evidence>
<keyword evidence="2" id="KW-0812">Transmembrane</keyword>
<dbReference type="InterPro" id="IPR021449">
    <property type="entry name" value="DUF3099"/>
</dbReference>